<gene>
    <name evidence="2" type="ORF">HAX54_029531</name>
</gene>
<dbReference type="EMBL" id="JACEIK010003675">
    <property type="protein sequence ID" value="MCD9642643.1"/>
    <property type="molecule type" value="Genomic_DNA"/>
</dbReference>
<keyword evidence="3" id="KW-1185">Reference proteome</keyword>
<evidence type="ECO:0000313" key="3">
    <source>
        <dbReference type="Proteomes" id="UP000823775"/>
    </source>
</evidence>
<comment type="caution">
    <text evidence="2">The sequence shown here is derived from an EMBL/GenBank/DDBJ whole genome shotgun (WGS) entry which is preliminary data.</text>
</comment>
<feature type="region of interest" description="Disordered" evidence="1">
    <location>
        <begin position="47"/>
        <end position="89"/>
    </location>
</feature>
<proteinExistence type="predicted"/>
<organism evidence="2 3">
    <name type="scientific">Datura stramonium</name>
    <name type="common">Jimsonweed</name>
    <name type="synonym">Common thornapple</name>
    <dbReference type="NCBI Taxonomy" id="4076"/>
    <lineage>
        <taxon>Eukaryota</taxon>
        <taxon>Viridiplantae</taxon>
        <taxon>Streptophyta</taxon>
        <taxon>Embryophyta</taxon>
        <taxon>Tracheophyta</taxon>
        <taxon>Spermatophyta</taxon>
        <taxon>Magnoliopsida</taxon>
        <taxon>eudicotyledons</taxon>
        <taxon>Gunneridae</taxon>
        <taxon>Pentapetalae</taxon>
        <taxon>asterids</taxon>
        <taxon>lamiids</taxon>
        <taxon>Solanales</taxon>
        <taxon>Solanaceae</taxon>
        <taxon>Solanoideae</taxon>
        <taxon>Datureae</taxon>
        <taxon>Datura</taxon>
    </lineage>
</organism>
<dbReference type="Proteomes" id="UP000823775">
    <property type="component" value="Unassembled WGS sequence"/>
</dbReference>
<protein>
    <submittedName>
        <fullName evidence="2">Uncharacterized protein</fullName>
    </submittedName>
</protein>
<reference evidence="2 3" key="1">
    <citation type="journal article" date="2021" name="BMC Genomics">
        <title>Datura genome reveals duplications of psychoactive alkaloid biosynthetic genes and high mutation rate following tissue culture.</title>
        <authorList>
            <person name="Rajewski A."/>
            <person name="Carter-House D."/>
            <person name="Stajich J."/>
            <person name="Litt A."/>
        </authorList>
    </citation>
    <scope>NUCLEOTIDE SEQUENCE [LARGE SCALE GENOMIC DNA]</scope>
    <source>
        <strain evidence="2">AR-01</strain>
    </source>
</reference>
<evidence type="ECO:0000313" key="2">
    <source>
        <dbReference type="EMBL" id="MCD9642643.1"/>
    </source>
</evidence>
<name>A0ABS8V650_DATST</name>
<accession>A0ABS8V650</accession>
<evidence type="ECO:0000256" key="1">
    <source>
        <dbReference type="SAM" id="MobiDB-lite"/>
    </source>
</evidence>
<feature type="compositionally biased region" description="Polar residues" evidence="1">
    <location>
        <begin position="49"/>
        <end position="83"/>
    </location>
</feature>
<sequence>MLGGFRSLKILCVQEMGATSYRGPLRQRDNHGSKTVSKVGVPLTEKFSDGSTMTYRGSGTYSTAARPWQQSSDHCSEAQSNEQASKHPT</sequence>